<evidence type="ECO:0000313" key="2">
    <source>
        <dbReference type="Proteomes" id="UP000828390"/>
    </source>
</evidence>
<dbReference type="EMBL" id="JAIWYP010000011">
    <property type="protein sequence ID" value="KAH3739835.1"/>
    <property type="molecule type" value="Genomic_DNA"/>
</dbReference>
<dbReference type="Proteomes" id="UP000828390">
    <property type="component" value="Unassembled WGS sequence"/>
</dbReference>
<evidence type="ECO:0000313" key="1">
    <source>
        <dbReference type="EMBL" id="KAH3739835.1"/>
    </source>
</evidence>
<comment type="caution">
    <text evidence="1">The sequence shown here is derived from an EMBL/GenBank/DDBJ whole genome shotgun (WGS) entry which is preliminary data.</text>
</comment>
<proteinExistence type="predicted"/>
<accession>A0A9D4D7Y3</accession>
<protein>
    <submittedName>
        <fullName evidence="1">Uncharacterized protein</fullName>
    </submittedName>
</protein>
<name>A0A9D4D7Y3_DREPO</name>
<organism evidence="1 2">
    <name type="scientific">Dreissena polymorpha</name>
    <name type="common">Zebra mussel</name>
    <name type="synonym">Mytilus polymorpha</name>
    <dbReference type="NCBI Taxonomy" id="45954"/>
    <lineage>
        <taxon>Eukaryota</taxon>
        <taxon>Metazoa</taxon>
        <taxon>Spiralia</taxon>
        <taxon>Lophotrochozoa</taxon>
        <taxon>Mollusca</taxon>
        <taxon>Bivalvia</taxon>
        <taxon>Autobranchia</taxon>
        <taxon>Heteroconchia</taxon>
        <taxon>Euheterodonta</taxon>
        <taxon>Imparidentia</taxon>
        <taxon>Neoheterodontei</taxon>
        <taxon>Myida</taxon>
        <taxon>Dreissenoidea</taxon>
        <taxon>Dreissenidae</taxon>
        <taxon>Dreissena</taxon>
    </lineage>
</organism>
<reference evidence="1" key="2">
    <citation type="submission" date="2020-11" db="EMBL/GenBank/DDBJ databases">
        <authorList>
            <person name="McCartney M.A."/>
            <person name="Auch B."/>
            <person name="Kono T."/>
            <person name="Mallez S."/>
            <person name="Becker A."/>
            <person name="Gohl D.M."/>
            <person name="Silverstein K.A.T."/>
            <person name="Koren S."/>
            <person name="Bechman K.B."/>
            <person name="Herman A."/>
            <person name="Abrahante J.E."/>
            <person name="Garbe J."/>
        </authorList>
    </citation>
    <scope>NUCLEOTIDE SEQUENCE</scope>
    <source>
        <strain evidence="1">Duluth1</strain>
        <tissue evidence="1">Whole animal</tissue>
    </source>
</reference>
<reference evidence="1" key="1">
    <citation type="journal article" date="2019" name="bioRxiv">
        <title>The Genome of the Zebra Mussel, Dreissena polymorpha: A Resource for Invasive Species Research.</title>
        <authorList>
            <person name="McCartney M.A."/>
            <person name="Auch B."/>
            <person name="Kono T."/>
            <person name="Mallez S."/>
            <person name="Zhang Y."/>
            <person name="Obille A."/>
            <person name="Becker A."/>
            <person name="Abrahante J.E."/>
            <person name="Garbe J."/>
            <person name="Badalamenti J.P."/>
            <person name="Herman A."/>
            <person name="Mangelson H."/>
            <person name="Liachko I."/>
            <person name="Sullivan S."/>
            <person name="Sone E.D."/>
            <person name="Koren S."/>
            <person name="Silverstein K.A.T."/>
            <person name="Beckman K.B."/>
            <person name="Gohl D.M."/>
        </authorList>
    </citation>
    <scope>NUCLEOTIDE SEQUENCE</scope>
    <source>
        <strain evidence="1">Duluth1</strain>
        <tissue evidence="1">Whole animal</tissue>
    </source>
</reference>
<gene>
    <name evidence="1" type="ORF">DPMN_046525</name>
</gene>
<keyword evidence="2" id="KW-1185">Reference proteome</keyword>
<sequence>MVAMRCIGFINNLIYIYTFAIELK</sequence>
<dbReference type="AlphaFoldDB" id="A0A9D4D7Y3"/>